<organism evidence="15 16">
    <name type="scientific">Amycolatopsis alkalitolerans</name>
    <dbReference type="NCBI Taxonomy" id="2547244"/>
    <lineage>
        <taxon>Bacteria</taxon>
        <taxon>Bacillati</taxon>
        <taxon>Actinomycetota</taxon>
        <taxon>Actinomycetes</taxon>
        <taxon>Pseudonocardiales</taxon>
        <taxon>Pseudonocardiaceae</taxon>
        <taxon>Amycolatopsis</taxon>
    </lineage>
</organism>
<keyword evidence="8 13" id="KW-0812">Transmembrane</keyword>
<evidence type="ECO:0000259" key="14">
    <source>
        <dbReference type="Pfam" id="PF00892"/>
    </source>
</evidence>
<dbReference type="InterPro" id="IPR000390">
    <property type="entry name" value="Small_drug/metabolite_transptr"/>
</dbReference>
<evidence type="ECO:0000256" key="4">
    <source>
        <dbReference type="ARBA" id="ARBA00022475"/>
    </source>
</evidence>
<evidence type="ECO:0000313" key="16">
    <source>
        <dbReference type="Proteomes" id="UP000305546"/>
    </source>
</evidence>
<name>A0A5C4M1I0_9PSEU</name>
<evidence type="ECO:0000256" key="8">
    <source>
        <dbReference type="ARBA" id="ARBA00022692"/>
    </source>
</evidence>
<feature type="transmembrane region" description="Helical" evidence="13">
    <location>
        <begin position="61"/>
        <end position="81"/>
    </location>
</feature>
<evidence type="ECO:0000256" key="6">
    <source>
        <dbReference type="ARBA" id="ARBA00022519"/>
    </source>
</evidence>
<feature type="transmembrane region" description="Helical" evidence="13">
    <location>
        <begin position="180"/>
        <end position="200"/>
    </location>
</feature>
<keyword evidence="9" id="KW-0448">Lipopolysaccharide biosynthesis</keyword>
<sequence length="286" mass="29783">MNGTALSLVLTAAVIHAGWNLAAKRVPGGGARFVCLYYTVSAVVCLPVAAVALTVEAQRPRWTWLLAAILTAIFHVLYGIVLQRGYAVGDLSVVYPLARGSGPLLSVVAAVVLLGERPGLLGLAGALLVIAGVLVIGSGRSTAHPRARRAGIAYGLLTGATIAAYTLWDDHSVTALAVPPLVYFSTGALLQSALLAPVAVRQRDLTALWRGHWREILLVGVLSPVAYVLVLYAMRLAPVSLVAPSREISIVLGGIAAWRVLGEAHPGRRLFGSCVVLTGIAAIAVS</sequence>
<feature type="domain" description="EamA" evidence="14">
    <location>
        <begin position="150"/>
        <end position="283"/>
    </location>
</feature>
<dbReference type="AlphaFoldDB" id="A0A5C4M1I0"/>
<dbReference type="SUPFAM" id="SSF103481">
    <property type="entry name" value="Multidrug resistance efflux transporter EmrE"/>
    <property type="match status" value="2"/>
</dbReference>
<dbReference type="RefSeq" id="WP_139098005.1">
    <property type="nucleotide sequence ID" value="NZ_VDFW01000015.1"/>
</dbReference>
<keyword evidence="6" id="KW-0997">Cell inner membrane</keyword>
<evidence type="ECO:0000256" key="1">
    <source>
        <dbReference type="ARBA" id="ARBA00004651"/>
    </source>
</evidence>
<keyword evidence="5" id="KW-0444">Lipid biosynthesis</keyword>
<proteinExistence type="inferred from homology"/>
<feature type="transmembrane region" description="Helical" evidence="13">
    <location>
        <begin position="93"/>
        <end position="114"/>
    </location>
</feature>
<dbReference type="PANTHER" id="PTHR30561:SF1">
    <property type="entry name" value="MULTIDRUG TRANSPORTER EMRE"/>
    <property type="match status" value="1"/>
</dbReference>
<evidence type="ECO:0000256" key="2">
    <source>
        <dbReference type="ARBA" id="ARBA00007362"/>
    </source>
</evidence>
<gene>
    <name evidence="15" type="ORF">FG385_18465</name>
</gene>
<dbReference type="Pfam" id="PF00892">
    <property type="entry name" value="EamA"/>
    <property type="match status" value="2"/>
</dbReference>
<comment type="caution">
    <text evidence="15">The sequence shown here is derived from an EMBL/GenBank/DDBJ whole genome shotgun (WGS) entry which is preliminary data.</text>
</comment>
<dbReference type="EMBL" id="VDFW01000015">
    <property type="protein sequence ID" value="TNC24406.1"/>
    <property type="molecule type" value="Genomic_DNA"/>
</dbReference>
<evidence type="ECO:0000313" key="15">
    <source>
        <dbReference type="EMBL" id="TNC24406.1"/>
    </source>
</evidence>
<dbReference type="OrthoDB" id="9783707at2"/>
<evidence type="ECO:0000256" key="5">
    <source>
        <dbReference type="ARBA" id="ARBA00022516"/>
    </source>
</evidence>
<keyword evidence="11" id="KW-0443">Lipid metabolism</keyword>
<comment type="subcellular location">
    <subcellularLocation>
        <location evidence="1">Cell membrane</location>
        <topology evidence="1">Multi-pass membrane protein</topology>
    </subcellularLocation>
</comment>
<feature type="transmembrane region" description="Helical" evidence="13">
    <location>
        <begin position="212"/>
        <end position="233"/>
    </location>
</feature>
<keyword evidence="3" id="KW-0813">Transport</keyword>
<dbReference type="InterPro" id="IPR037185">
    <property type="entry name" value="EmrE-like"/>
</dbReference>
<keyword evidence="12 13" id="KW-0472">Membrane</keyword>
<accession>A0A5C4M1I0</accession>
<keyword evidence="16" id="KW-1185">Reference proteome</keyword>
<evidence type="ECO:0000256" key="12">
    <source>
        <dbReference type="ARBA" id="ARBA00023136"/>
    </source>
</evidence>
<dbReference type="GO" id="GO:0005886">
    <property type="term" value="C:plasma membrane"/>
    <property type="evidence" value="ECO:0007669"/>
    <property type="project" value="UniProtKB-SubCell"/>
</dbReference>
<evidence type="ECO:0000256" key="9">
    <source>
        <dbReference type="ARBA" id="ARBA00022985"/>
    </source>
</evidence>
<dbReference type="GO" id="GO:0022857">
    <property type="term" value="F:transmembrane transporter activity"/>
    <property type="evidence" value="ECO:0007669"/>
    <property type="project" value="InterPro"/>
</dbReference>
<keyword evidence="10 13" id="KW-1133">Transmembrane helix</keyword>
<dbReference type="Proteomes" id="UP000305546">
    <property type="component" value="Unassembled WGS sequence"/>
</dbReference>
<evidence type="ECO:0000256" key="10">
    <source>
        <dbReference type="ARBA" id="ARBA00022989"/>
    </source>
</evidence>
<evidence type="ECO:0000256" key="7">
    <source>
        <dbReference type="ARBA" id="ARBA00022556"/>
    </source>
</evidence>
<feature type="domain" description="EamA" evidence="14">
    <location>
        <begin position="5"/>
        <end position="136"/>
    </location>
</feature>
<protein>
    <submittedName>
        <fullName evidence="15">EamA family transporter</fullName>
    </submittedName>
</protein>
<feature type="transmembrane region" description="Helical" evidence="13">
    <location>
        <begin position="6"/>
        <end position="23"/>
    </location>
</feature>
<dbReference type="InterPro" id="IPR000620">
    <property type="entry name" value="EamA_dom"/>
</dbReference>
<reference evidence="15 16" key="1">
    <citation type="submission" date="2019-06" db="EMBL/GenBank/DDBJ databases">
        <title>Amycolatopsis alkalitolerans sp. nov., isolated from Gastrodia elata Blume.</title>
        <authorList>
            <person name="Narsing Rao M.P."/>
            <person name="Li W.J."/>
        </authorList>
    </citation>
    <scope>NUCLEOTIDE SEQUENCE [LARGE SCALE GENOMIC DNA]</scope>
    <source>
        <strain evidence="15 16">SYSUP0005</strain>
    </source>
</reference>
<feature type="transmembrane region" description="Helical" evidence="13">
    <location>
        <begin position="120"/>
        <end position="139"/>
    </location>
</feature>
<evidence type="ECO:0000256" key="3">
    <source>
        <dbReference type="ARBA" id="ARBA00022448"/>
    </source>
</evidence>
<comment type="similarity">
    <text evidence="2">Belongs to the EamA transporter family.</text>
</comment>
<evidence type="ECO:0000256" key="13">
    <source>
        <dbReference type="SAM" id="Phobius"/>
    </source>
</evidence>
<keyword evidence="4" id="KW-1003">Cell membrane</keyword>
<feature type="transmembrane region" description="Helical" evidence="13">
    <location>
        <begin position="151"/>
        <end position="168"/>
    </location>
</feature>
<evidence type="ECO:0000256" key="11">
    <source>
        <dbReference type="ARBA" id="ARBA00023098"/>
    </source>
</evidence>
<feature type="transmembrane region" description="Helical" evidence="13">
    <location>
        <begin position="35"/>
        <end position="55"/>
    </location>
</feature>
<dbReference type="Gene3D" id="1.10.3730.20">
    <property type="match status" value="2"/>
</dbReference>
<keyword evidence="7" id="KW-0441">Lipid A biosynthesis</keyword>
<dbReference type="GO" id="GO:0009103">
    <property type="term" value="P:lipopolysaccharide biosynthetic process"/>
    <property type="evidence" value="ECO:0007669"/>
    <property type="project" value="UniProtKB-KW"/>
</dbReference>
<dbReference type="PANTHER" id="PTHR30561">
    <property type="entry name" value="SMR FAMILY PROTON-DEPENDENT DRUG EFFLUX TRANSPORTER SUGE"/>
    <property type="match status" value="1"/>
</dbReference>